<feature type="transmembrane region" description="Helical" evidence="1">
    <location>
        <begin position="49"/>
        <end position="71"/>
    </location>
</feature>
<gene>
    <name evidence="2" type="ORF">ODALV1_LOCUS9743</name>
</gene>
<dbReference type="Proteomes" id="UP001642540">
    <property type="component" value="Unassembled WGS sequence"/>
</dbReference>
<feature type="transmembrane region" description="Helical" evidence="1">
    <location>
        <begin position="215"/>
        <end position="233"/>
    </location>
</feature>
<keyword evidence="1" id="KW-1133">Transmembrane helix</keyword>
<protein>
    <submittedName>
        <fullName evidence="2">Uncharacterized protein</fullName>
    </submittedName>
</protein>
<keyword evidence="1" id="KW-0472">Membrane</keyword>
<reference evidence="2 3" key="1">
    <citation type="submission" date="2024-08" db="EMBL/GenBank/DDBJ databases">
        <authorList>
            <person name="Cucini C."/>
            <person name="Frati F."/>
        </authorList>
    </citation>
    <scope>NUCLEOTIDE SEQUENCE [LARGE SCALE GENOMIC DNA]</scope>
</reference>
<keyword evidence="1" id="KW-0812">Transmembrane</keyword>
<dbReference type="EMBL" id="CAXLJM020000030">
    <property type="protein sequence ID" value="CAL8097792.1"/>
    <property type="molecule type" value="Genomic_DNA"/>
</dbReference>
<organism evidence="2 3">
    <name type="scientific">Orchesella dallaii</name>
    <dbReference type="NCBI Taxonomy" id="48710"/>
    <lineage>
        <taxon>Eukaryota</taxon>
        <taxon>Metazoa</taxon>
        <taxon>Ecdysozoa</taxon>
        <taxon>Arthropoda</taxon>
        <taxon>Hexapoda</taxon>
        <taxon>Collembola</taxon>
        <taxon>Entomobryomorpha</taxon>
        <taxon>Entomobryoidea</taxon>
        <taxon>Orchesellidae</taxon>
        <taxon>Orchesellinae</taxon>
        <taxon>Orchesella</taxon>
    </lineage>
</organism>
<proteinExistence type="predicted"/>
<name>A0ABP1QG09_9HEXA</name>
<evidence type="ECO:0000256" key="1">
    <source>
        <dbReference type="SAM" id="Phobius"/>
    </source>
</evidence>
<comment type="caution">
    <text evidence="2">The sequence shown here is derived from an EMBL/GenBank/DDBJ whole genome shotgun (WGS) entry which is preliminary data.</text>
</comment>
<evidence type="ECO:0000313" key="2">
    <source>
        <dbReference type="EMBL" id="CAL8097792.1"/>
    </source>
</evidence>
<feature type="transmembrane region" description="Helical" evidence="1">
    <location>
        <begin position="183"/>
        <end position="203"/>
    </location>
</feature>
<keyword evidence="3" id="KW-1185">Reference proteome</keyword>
<feature type="transmembrane region" description="Helical" evidence="1">
    <location>
        <begin position="6"/>
        <end position="28"/>
    </location>
</feature>
<evidence type="ECO:0000313" key="3">
    <source>
        <dbReference type="Proteomes" id="UP001642540"/>
    </source>
</evidence>
<sequence length="302" mass="34957">MVHYMQWIIFCSNGFSNFPFVATAYPLLRDYDPVNRVLDGILPEIPRRLFASTTLGLITFFTTNICVQYMLLIICMCQSFENRAKENRAKSTGMIEEKKVNKIEKLLLAEAKLFFIAIEKFCKTRLATESDNNCSEPITTVVTIVEPKSKISEDGIDKGFNERRKLHNVLYILLTTSNKYIDVMIPTMTGVGMAICITCNYFCLTMHRDKNMLMFIPFAACILLSNTWLIMYFCHHATLPRTYAEETIVYWRRQLLSRLNRKQLRAMIAYRFTIGPFFIARKNTALDIMSTIVDYTITLLLA</sequence>
<accession>A0ABP1QG09</accession>